<evidence type="ECO:0000313" key="2">
    <source>
        <dbReference type="EMBL" id="HHI96410.1"/>
    </source>
</evidence>
<protein>
    <recommendedName>
        <fullName evidence="1">Cyclophilin TM1367-like domain-containing protein</fullName>
    </recommendedName>
</protein>
<dbReference type="Gene3D" id="2.40.100.20">
    <property type="match status" value="1"/>
</dbReference>
<dbReference type="EMBL" id="DROK01000031">
    <property type="protein sequence ID" value="HHI96410.1"/>
    <property type="molecule type" value="Genomic_DNA"/>
</dbReference>
<dbReference type="AlphaFoldDB" id="A0A7V5NYB1"/>
<gene>
    <name evidence="2" type="ORF">ENJ96_00990</name>
</gene>
<dbReference type="Proteomes" id="UP000886101">
    <property type="component" value="Unassembled WGS sequence"/>
</dbReference>
<dbReference type="Pfam" id="PF04126">
    <property type="entry name" value="Cyclophil_like"/>
    <property type="match status" value="1"/>
</dbReference>
<accession>A0A7V5NYB1</accession>
<sequence length="123" mass="13730">MKIRLIFEEGPEILVNLKDTPCAQALYESAPFEARVNLWGEEIYFITPVVFALDETAKELVERGEVGYWPEGKALCLFFGPTPISNPGEIRPASPVNIVGQIISPLDDLRKISEGTKVRVEKI</sequence>
<organism evidence="2">
    <name type="scientific">Thermodesulfatator atlanticus</name>
    <dbReference type="NCBI Taxonomy" id="501497"/>
    <lineage>
        <taxon>Bacteria</taxon>
        <taxon>Pseudomonadati</taxon>
        <taxon>Thermodesulfobacteriota</taxon>
        <taxon>Thermodesulfobacteria</taxon>
        <taxon>Thermodesulfobacteriales</taxon>
        <taxon>Thermodesulfatatoraceae</taxon>
        <taxon>Thermodesulfatator</taxon>
    </lineage>
</organism>
<evidence type="ECO:0000259" key="1">
    <source>
        <dbReference type="Pfam" id="PF04126"/>
    </source>
</evidence>
<proteinExistence type="predicted"/>
<comment type="caution">
    <text evidence="2">The sequence shown here is derived from an EMBL/GenBank/DDBJ whole genome shotgun (WGS) entry which is preliminary data.</text>
</comment>
<dbReference type="InterPro" id="IPR025658">
    <property type="entry name" value="Cyclophilin_TM1367"/>
</dbReference>
<reference evidence="2" key="1">
    <citation type="journal article" date="2020" name="mSystems">
        <title>Genome- and Community-Level Interaction Insights into Carbon Utilization and Element Cycling Functions of Hydrothermarchaeota in Hydrothermal Sediment.</title>
        <authorList>
            <person name="Zhou Z."/>
            <person name="Liu Y."/>
            <person name="Xu W."/>
            <person name="Pan J."/>
            <person name="Luo Z.H."/>
            <person name="Li M."/>
        </authorList>
    </citation>
    <scope>NUCLEOTIDE SEQUENCE [LARGE SCALE GENOMIC DNA]</scope>
    <source>
        <strain evidence="2">HyVt-533</strain>
    </source>
</reference>
<dbReference type="InterPro" id="IPR029000">
    <property type="entry name" value="Cyclophilin-like_dom_sf"/>
</dbReference>
<name>A0A7V5NYB1_9BACT</name>
<dbReference type="SUPFAM" id="SSF50891">
    <property type="entry name" value="Cyclophilin-like"/>
    <property type="match status" value="1"/>
</dbReference>
<feature type="domain" description="Cyclophilin TM1367-like" evidence="1">
    <location>
        <begin position="1"/>
        <end position="121"/>
    </location>
</feature>